<dbReference type="GO" id="GO:0006351">
    <property type="term" value="P:DNA-templated transcription"/>
    <property type="evidence" value="ECO:0007669"/>
    <property type="project" value="TreeGrafter"/>
</dbReference>
<dbReference type="SUPFAM" id="SSF53850">
    <property type="entry name" value="Periplasmic binding protein-like II"/>
    <property type="match status" value="1"/>
</dbReference>
<gene>
    <name evidence="6" type="ORF">BB934_31560</name>
</gene>
<name>A0A1B2ES38_9HYPH</name>
<dbReference type="EMBL" id="CP016617">
    <property type="protein sequence ID" value="ANY82781.1"/>
    <property type="molecule type" value="Genomic_DNA"/>
</dbReference>
<dbReference type="RefSeq" id="WP_099513886.1">
    <property type="nucleotide sequence ID" value="NZ_CP016617.1"/>
</dbReference>
<dbReference type="SUPFAM" id="SSF46785">
    <property type="entry name" value="Winged helix' DNA-binding domain"/>
    <property type="match status" value="1"/>
</dbReference>
<evidence type="ECO:0000313" key="6">
    <source>
        <dbReference type="EMBL" id="ANY82781.1"/>
    </source>
</evidence>
<dbReference type="KEGG" id="moc:BB934_31560"/>
<dbReference type="Pfam" id="PF03466">
    <property type="entry name" value="LysR_substrate"/>
    <property type="match status" value="1"/>
</dbReference>
<dbReference type="AlphaFoldDB" id="A0A1B2ES38"/>
<dbReference type="InterPro" id="IPR036388">
    <property type="entry name" value="WH-like_DNA-bd_sf"/>
</dbReference>
<reference evidence="6" key="1">
    <citation type="submission" date="2016-07" db="EMBL/GenBank/DDBJ databases">
        <title>Microvirga ossetica sp. nov. a new species of rhizobia isolated from root nodules of the legume species Vicia alpestris Steven originated from North Ossetia region in the Caucasus.</title>
        <authorList>
            <person name="Safronova V.I."/>
            <person name="Kuznetsova I.G."/>
            <person name="Sazanova A.L."/>
            <person name="Belimov A."/>
            <person name="Andronov E."/>
            <person name="Osledkin Y.S."/>
            <person name="Onishchuk O.P."/>
            <person name="Kurchak O.N."/>
            <person name="Shaposhnikov A.I."/>
            <person name="Willems A."/>
            <person name="Tikhonovich I.A."/>
        </authorList>
    </citation>
    <scope>NUCLEOTIDE SEQUENCE [LARGE SCALE GENOMIC DNA]</scope>
    <source>
        <strain evidence="6">V5/3M</strain>
        <plasmid evidence="6">unnamed1</plasmid>
    </source>
</reference>
<keyword evidence="6" id="KW-0614">Plasmid</keyword>
<dbReference type="PROSITE" id="PS50931">
    <property type="entry name" value="HTH_LYSR"/>
    <property type="match status" value="1"/>
</dbReference>
<dbReference type="Gene3D" id="3.40.190.290">
    <property type="match status" value="1"/>
</dbReference>
<dbReference type="FunFam" id="1.10.10.10:FF:000001">
    <property type="entry name" value="LysR family transcriptional regulator"/>
    <property type="match status" value="1"/>
</dbReference>
<dbReference type="InterPro" id="IPR058163">
    <property type="entry name" value="LysR-type_TF_proteobact-type"/>
</dbReference>
<sequence>MEHLGTLSLFVQAAETGSFVAAGRQAGLSASAVGKAVSRLERRLGVRLFHRNTRSMTLTEEGRLFLDRCRRIFEEIEAAEIELTQTVAAPSGRLRVSLPLVGMLLMPVIADFMEAYPAIQLDLDFTDRLVDVIEEGFDVVIRTGAATDSRLMRRSLGRFSGRIVASPGYLERRGRPLVPVDLSGHDCLRQRSPASGKLHDWPLLDVDGAGRAAVPETMSATTIEPLIHLAERGLGIACLPPFAVASQIERGKLVPLLEEYIRQTGELAALWPTSRQLSPRIRAFATFLSEHLKIGDEGSVSLGTLA</sequence>
<dbReference type="OrthoDB" id="9786526at2"/>
<dbReference type="Gene3D" id="1.10.10.10">
    <property type="entry name" value="Winged helix-like DNA-binding domain superfamily/Winged helix DNA-binding domain"/>
    <property type="match status" value="1"/>
</dbReference>
<organism evidence="6">
    <name type="scientific">Microvirga ossetica</name>
    <dbReference type="NCBI Taxonomy" id="1882682"/>
    <lineage>
        <taxon>Bacteria</taxon>
        <taxon>Pseudomonadati</taxon>
        <taxon>Pseudomonadota</taxon>
        <taxon>Alphaproteobacteria</taxon>
        <taxon>Hyphomicrobiales</taxon>
        <taxon>Methylobacteriaceae</taxon>
        <taxon>Microvirga</taxon>
    </lineage>
</organism>
<feature type="domain" description="HTH lysR-type" evidence="5">
    <location>
        <begin position="1"/>
        <end position="59"/>
    </location>
</feature>
<evidence type="ECO:0000256" key="4">
    <source>
        <dbReference type="ARBA" id="ARBA00023163"/>
    </source>
</evidence>
<dbReference type="GO" id="GO:0043565">
    <property type="term" value="F:sequence-specific DNA binding"/>
    <property type="evidence" value="ECO:0007669"/>
    <property type="project" value="TreeGrafter"/>
</dbReference>
<keyword evidence="3" id="KW-0238">DNA-binding</keyword>
<dbReference type="Pfam" id="PF00126">
    <property type="entry name" value="HTH_1"/>
    <property type="match status" value="1"/>
</dbReference>
<keyword evidence="2" id="KW-0805">Transcription regulation</keyword>
<dbReference type="CDD" id="cd08476">
    <property type="entry name" value="PBP2_CrgA_like_7"/>
    <property type="match status" value="1"/>
</dbReference>
<geneLocation type="plasmid" evidence="6">
    <name>unnamed1</name>
</geneLocation>
<dbReference type="GO" id="GO:0003700">
    <property type="term" value="F:DNA-binding transcription factor activity"/>
    <property type="evidence" value="ECO:0007669"/>
    <property type="project" value="InterPro"/>
</dbReference>
<dbReference type="InterPro" id="IPR036390">
    <property type="entry name" value="WH_DNA-bd_sf"/>
</dbReference>
<evidence type="ECO:0000259" key="5">
    <source>
        <dbReference type="PROSITE" id="PS50931"/>
    </source>
</evidence>
<evidence type="ECO:0000256" key="1">
    <source>
        <dbReference type="ARBA" id="ARBA00009437"/>
    </source>
</evidence>
<dbReference type="InterPro" id="IPR000847">
    <property type="entry name" value="LysR_HTH_N"/>
</dbReference>
<evidence type="ECO:0000256" key="2">
    <source>
        <dbReference type="ARBA" id="ARBA00023015"/>
    </source>
</evidence>
<comment type="similarity">
    <text evidence="1">Belongs to the LysR transcriptional regulatory family.</text>
</comment>
<dbReference type="InterPro" id="IPR005119">
    <property type="entry name" value="LysR_subst-bd"/>
</dbReference>
<evidence type="ECO:0000256" key="3">
    <source>
        <dbReference type="ARBA" id="ARBA00023125"/>
    </source>
</evidence>
<proteinExistence type="inferred from homology"/>
<keyword evidence="4" id="KW-0804">Transcription</keyword>
<protein>
    <submittedName>
        <fullName evidence="6">LysR family transcriptional regulator</fullName>
    </submittedName>
</protein>
<dbReference type="PANTHER" id="PTHR30537">
    <property type="entry name" value="HTH-TYPE TRANSCRIPTIONAL REGULATOR"/>
    <property type="match status" value="1"/>
</dbReference>
<accession>A0A1B2ES38</accession>
<dbReference type="PANTHER" id="PTHR30537:SF72">
    <property type="entry name" value="LYSR FAMILY TRANSCRIPTIONAL REGULATOR"/>
    <property type="match status" value="1"/>
</dbReference>